<evidence type="ECO:0000256" key="2">
    <source>
        <dbReference type="SAM" id="MobiDB-lite"/>
    </source>
</evidence>
<dbReference type="Proteomes" id="UP000256970">
    <property type="component" value="Unassembled WGS sequence"/>
</dbReference>
<sequence>MGKRAASLQPVCFTACLDVDQPVESHAGVLCSIENVVAGKKHLPEGLKSPSAKKQRCLELDQNPAPKPLDASFVFSKARNVLRQPPPGAEDAPIGREKQSKQLDDIITSFVESSSGKSVYVSGLPGTGKSHTVRKALQQLLSSRPDAATITWVNCMSISTASEVYAQIAASADGSSNFAPSPSSSTSSSSCLDDDLAADVNNCTSSSACSSGVTTHQQLVERLCKPPSSSSRPAPKSYRASRSSSRQQQLSTAGDENDAAASRSPGSKRSTGKDQHAANRSSSSSSSRRHIIVLDEIDNLAKKSHAELVQLFLLPQQPGLQLLLIGIANSIDLTERALPELKLRMASPQLLCFPAYSTQQLGCILAACMEALPTKLFEPAALELCARSVGTSSGDLRHALKACRTAVDELEALHKQRQQQQQQQEAASPPAAGAAALPTVTARTMIGALQRLASVRSSHFGAQATSCIRSLPNQQQLLLYSLSVLCKPRDAATAEAAPGLYGRPAAPPAAAAAADTSSLWKAAGSAVAHSSGSKKGAVKKLAGSAAGGSSSPSSQQVFVLSVGLDDAYLQYRQVCKLLSLPACSRAELQHMAELLSQMALVDILNSSPAAGSSSSSSSAFGGVSSGLKAGRAGGKGGLGGLGGLGGGRGLLAGNSKKLGAGAKGGAGGSAGSGGFGVGGGVCQSGEVRLSLRPSAGEVEAALQHNPALRCLVQK</sequence>
<feature type="region of interest" description="Disordered" evidence="2">
    <location>
        <begin position="223"/>
        <end position="285"/>
    </location>
</feature>
<dbReference type="InterPro" id="IPR050311">
    <property type="entry name" value="ORC1/CDC6"/>
</dbReference>
<dbReference type="EMBL" id="FNXT01001087">
    <property type="protein sequence ID" value="SZX71900.1"/>
    <property type="molecule type" value="Genomic_DNA"/>
</dbReference>
<keyword evidence="1" id="KW-0235">DNA replication</keyword>
<dbReference type="InterPro" id="IPR027417">
    <property type="entry name" value="P-loop_NTPase"/>
</dbReference>
<dbReference type="GO" id="GO:0006270">
    <property type="term" value="P:DNA replication initiation"/>
    <property type="evidence" value="ECO:0007669"/>
    <property type="project" value="TreeGrafter"/>
</dbReference>
<proteinExistence type="predicted"/>
<gene>
    <name evidence="4" type="ORF">BQ4739_LOCUS12007</name>
    <name evidence="5" type="ORF">BQ4739_LOCUS17002</name>
</gene>
<evidence type="ECO:0000256" key="1">
    <source>
        <dbReference type="ARBA" id="ARBA00022705"/>
    </source>
</evidence>
<evidence type="ECO:0000313" key="4">
    <source>
        <dbReference type="EMBL" id="SZX71900.1"/>
    </source>
</evidence>
<dbReference type="EMBL" id="FNXT01001263">
    <property type="protein sequence ID" value="SZX76627.1"/>
    <property type="molecule type" value="Genomic_DNA"/>
</dbReference>
<evidence type="ECO:0000313" key="6">
    <source>
        <dbReference type="Proteomes" id="UP000256970"/>
    </source>
</evidence>
<dbReference type="InterPro" id="IPR041664">
    <property type="entry name" value="AAA_16"/>
</dbReference>
<dbReference type="Gene3D" id="3.40.50.300">
    <property type="entry name" value="P-loop containing nucleotide triphosphate hydrolases"/>
    <property type="match status" value="2"/>
</dbReference>
<dbReference type="GO" id="GO:0005634">
    <property type="term" value="C:nucleus"/>
    <property type="evidence" value="ECO:0007669"/>
    <property type="project" value="TreeGrafter"/>
</dbReference>
<feature type="region of interest" description="Disordered" evidence="2">
    <location>
        <begin position="414"/>
        <end position="434"/>
    </location>
</feature>
<dbReference type="GO" id="GO:0003688">
    <property type="term" value="F:DNA replication origin binding"/>
    <property type="evidence" value="ECO:0007669"/>
    <property type="project" value="TreeGrafter"/>
</dbReference>
<dbReference type="STRING" id="3088.A0A383WGI7"/>
<reference evidence="5 6" key="1">
    <citation type="submission" date="2016-10" db="EMBL/GenBank/DDBJ databases">
        <authorList>
            <person name="Cai Z."/>
        </authorList>
    </citation>
    <scope>NUCLEOTIDE SEQUENCE [LARGE SCALE GENOMIC DNA]</scope>
</reference>
<dbReference type="PANTHER" id="PTHR10763:SF26">
    <property type="entry name" value="CELL DIVISION CONTROL PROTEIN 6 HOMOLOG"/>
    <property type="match status" value="1"/>
</dbReference>
<organism evidence="5 6">
    <name type="scientific">Tetradesmus obliquus</name>
    <name type="common">Green alga</name>
    <name type="synonym">Acutodesmus obliquus</name>
    <dbReference type="NCBI Taxonomy" id="3088"/>
    <lineage>
        <taxon>Eukaryota</taxon>
        <taxon>Viridiplantae</taxon>
        <taxon>Chlorophyta</taxon>
        <taxon>core chlorophytes</taxon>
        <taxon>Chlorophyceae</taxon>
        <taxon>CS clade</taxon>
        <taxon>Sphaeropleales</taxon>
        <taxon>Scenedesmaceae</taxon>
        <taxon>Tetradesmus</taxon>
    </lineage>
</organism>
<dbReference type="SUPFAM" id="SSF52540">
    <property type="entry name" value="P-loop containing nucleoside triphosphate hydrolases"/>
    <property type="match status" value="1"/>
</dbReference>
<keyword evidence="6" id="KW-1185">Reference proteome</keyword>
<evidence type="ECO:0000313" key="5">
    <source>
        <dbReference type="EMBL" id="SZX76627.1"/>
    </source>
</evidence>
<name>A0A383WGI7_TETOB</name>
<feature type="compositionally biased region" description="Low complexity" evidence="2">
    <location>
        <begin position="225"/>
        <end position="246"/>
    </location>
</feature>
<feature type="compositionally biased region" description="Low complexity" evidence="2">
    <location>
        <begin position="418"/>
        <end position="434"/>
    </location>
</feature>
<protein>
    <recommendedName>
        <fullName evidence="3">AAA+ ATPase domain-containing protein</fullName>
    </recommendedName>
</protein>
<dbReference type="Pfam" id="PF13191">
    <property type="entry name" value="AAA_16"/>
    <property type="match status" value="1"/>
</dbReference>
<dbReference type="Gene3D" id="1.10.8.60">
    <property type="match status" value="1"/>
</dbReference>
<accession>A0A383WGI7</accession>
<dbReference type="SMART" id="SM00382">
    <property type="entry name" value="AAA"/>
    <property type="match status" value="1"/>
</dbReference>
<evidence type="ECO:0000259" key="3">
    <source>
        <dbReference type="SMART" id="SM00382"/>
    </source>
</evidence>
<dbReference type="GO" id="GO:0033314">
    <property type="term" value="P:mitotic DNA replication checkpoint signaling"/>
    <property type="evidence" value="ECO:0007669"/>
    <property type="project" value="TreeGrafter"/>
</dbReference>
<dbReference type="PANTHER" id="PTHR10763">
    <property type="entry name" value="CELL DIVISION CONTROL PROTEIN 6-RELATED"/>
    <property type="match status" value="1"/>
</dbReference>
<dbReference type="AlphaFoldDB" id="A0A383WGI7"/>
<feature type="domain" description="AAA+ ATPase" evidence="3">
    <location>
        <begin position="115"/>
        <end position="351"/>
    </location>
</feature>
<dbReference type="InterPro" id="IPR003593">
    <property type="entry name" value="AAA+_ATPase"/>
</dbReference>